<feature type="domain" description="Rhodopsin" evidence="7">
    <location>
        <begin position="2"/>
        <end position="51"/>
    </location>
</feature>
<dbReference type="AlphaFoldDB" id="A0A5N7C7F3"/>
<sequence>MATAVVNVVTHMILIIIPIPMIRKLQMGRLQKIGLMGLFAFGCACVTHSCIFWRNLRLRDLS</sequence>
<evidence type="ECO:0000313" key="8">
    <source>
        <dbReference type="EMBL" id="KAE8390061.1"/>
    </source>
</evidence>
<evidence type="ECO:0000256" key="4">
    <source>
        <dbReference type="ARBA" id="ARBA00023136"/>
    </source>
</evidence>
<feature type="transmembrane region" description="Helical" evidence="6">
    <location>
        <begin position="34"/>
        <end position="54"/>
    </location>
</feature>
<proteinExistence type="inferred from homology"/>
<keyword evidence="4 6" id="KW-0472">Membrane</keyword>
<feature type="transmembrane region" description="Helical" evidence="6">
    <location>
        <begin position="6"/>
        <end position="22"/>
    </location>
</feature>
<organism evidence="8">
    <name type="scientific">Petromyces alliaceus</name>
    <name type="common">Aspergillus alliaceus</name>
    <dbReference type="NCBI Taxonomy" id="209559"/>
    <lineage>
        <taxon>Eukaryota</taxon>
        <taxon>Fungi</taxon>
        <taxon>Dikarya</taxon>
        <taxon>Ascomycota</taxon>
        <taxon>Pezizomycotina</taxon>
        <taxon>Eurotiomycetes</taxon>
        <taxon>Eurotiomycetidae</taxon>
        <taxon>Eurotiales</taxon>
        <taxon>Aspergillaceae</taxon>
        <taxon>Aspergillus</taxon>
        <taxon>Aspergillus subgen. Circumdati</taxon>
    </lineage>
</organism>
<dbReference type="PANTHER" id="PTHR33048">
    <property type="entry name" value="PTH11-LIKE INTEGRAL MEMBRANE PROTEIN (AFU_ORTHOLOGUE AFUA_5G11245)"/>
    <property type="match status" value="1"/>
</dbReference>
<keyword evidence="2 6" id="KW-0812">Transmembrane</keyword>
<evidence type="ECO:0000256" key="5">
    <source>
        <dbReference type="ARBA" id="ARBA00038359"/>
    </source>
</evidence>
<comment type="subcellular location">
    <subcellularLocation>
        <location evidence="1">Membrane</location>
        <topology evidence="1">Multi-pass membrane protein</topology>
    </subcellularLocation>
</comment>
<evidence type="ECO:0000256" key="6">
    <source>
        <dbReference type="SAM" id="Phobius"/>
    </source>
</evidence>
<dbReference type="GO" id="GO:0016020">
    <property type="term" value="C:membrane"/>
    <property type="evidence" value="ECO:0007669"/>
    <property type="project" value="UniProtKB-SubCell"/>
</dbReference>
<comment type="similarity">
    <text evidence="5">Belongs to the SAT4 family.</text>
</comment>
<keyword evidence="3 6" id="KW-1133">Transmembrane helix</keyword>
<dbReference type="Proteomes" id="UP000326877">
    <property type="component" value="Unassembled WGS sequence"/>
</dbReference>
<dbReference type="EMBL" id="ML735258">
    <property type="protein sequence ID" value="KAE8390061.1"/>
    <property type="molecule type" value="Genomic_DNA"/>
</dbReference>
<accession>A0A5N7C7F3</accession>
<dbReference type="PANTHER" id="PTHR33048:SF124">
    <property type="entry name" value="INTEGRAL MEMBRANE PROTEIN"/>
    <property type="match status" value="1"/>
</dbReference>
<dbReference type="InterPro" id="IPR049326">
    <property type="entry name" value="Rhodopsin_dom_fungi"/>
</dbReference>
<evidence type="ECO:0000256" key="3">
    <source>
        <dbReference type="ARBA" id="ARBA00022989"/>
    </source>
</evidence>
<dbReference type="Pfam" id="PF20684">
    <property type="entry name" value="Fung_rhodopsin"/>
    <property type="match status" value="1"/>
</dbReference>
<reference evidence="8" key="1">
    <citation type="submission" date="2019-04" db="EMBL/GenBank/DDBJ databases">
        <title>Friends and foes A comparative genomics studyof 23 Aspergillus species from section Flavi.</title>
        <authorList>
            <consortium name="DOE Joint Genome Institute"/>
            <person name="Kjaerbolling I."/>
            <person name="Vesth T."/>
            <person name="Frisvad J.C."/>
            <person name="Nybo J.L."/>
            <person name="Theobald S."/>
            <person name="Kildgaard S."/>
            <person name="Isbrandt T."/>
            <person name="Kuo A."/>
            <person name="Sato A."/>
            <person name="Lyhne E.K."/>
            <person name="Kogle M.E."/>
            <person name="Wiebenga A."/>
            <person name="Kun R.S."/>
            <person name="Lubbers R.J."/>
            <person name="Makela M.R."/>
            <person name="Barry K."/>
            <person name="Chovatia M."/>
            <person name="Clum A."/>
            <person name="Daum C."/>
            <person name="Haridas S."/>
            <person name="He G."/>
            <person name="LaButti K."/>
            <person name="Lipzen A."/>
            <person name="Mondo S."/>
            <person name="Riley R."/>
            <person name="Salamov A."/>
            <person name="Simmons B.A."/>
            <person name="Magnuson J.K."/>
            <person name="Henrissat B."/>
            <person name="Mortensen U.H."/>
            <person name="Larsen T.O."/>
            <person name="Devries R.P."/>
            <person name="Grigoriev I.V."/>
            <person name="Machida M."/>
            <person name="Baker S.E."/>
            <person name="Andersen M.R."/>
        </authorList>
    </citation>
    <scope>NUCLEOTIDE SEQUENCE [LARGE SCALE GENOMIC DNA]</scope>
    <source>
        <strain evidence="8">IBT 14317</strain>
    </source>
</reference>
<dbReference type="InterPro" id="IPR052337">
    <property type="entry name" value="SAT4-like"/>
</dbReference>
<protein>
    <recommendedName>
        <fullName evidence="7">Rhodopsin domain-containing protein</fullName>
    </recommendedName>
</protein>
<gene>
    <name evidence="8" type="ORF">BDV23DRAFT_88964</name>
</gene>
<evidence type="ECO:0000256" key="2">
    <source>
        <dbReference type="ARBA" id="ARBA00022692"/>
    </source>
</evidence>
<dbReference type="OrthoDB" id="5342292at2759"/>
<evidence type="ECO:0000259" key="7">
    <source>
        <dbReference type="Pfam" id="PF20684"/>
    </source>
</evidence>
<name>A0A5N7C7F3_PETAA</name>
<evidence type="ECO:0000256" key="1">
    <source>
        <dbReference type="ARBA" id="ARBA00004141"/>
    </source>
</evidence>